<protein>
    <recommendedName>
        <fullName evidence="1">CinA-like protein</fullName>
    </recommendedName>
</protein>
<reference evidence="3 4" key="1">
    <citation type="submission" date="2015-05" db="EMBL/GenBank/DDBJ databases">
        <title>Photobacterium galathea sp. nov.</title>
        <authorList>
            <person name="Machado H."/>
            <person name="Gram L."/>
        </authorList>
    </citation>
    <scope>NUCLEOTIDE SEQUENCE [LARGE SCALE GENOMIC DNA]</scope>
    <source>
        <strain evidence="3 4">DSM 22954</strain>
    </source>
</reference>
<dbReference type="PIRSF" id="PIRSF006728">
    <property type="entry name" value="CinA"/>
    <property type="match status" value="1"/>
</dbReference>
<dbReference type="Gene3D" id="3.40.980.10">
    <property type="entry name" value="MoaB/Mog-like domain"/>
    <property type="match status" value="1"/>
</dbReference>
<dbReference type="Pfam" id="PF00994">
    <property type="entry name" value="MoCF_biosynth"/>
    <property type="match status" value="1"/>
</dbReference>
<dbReference type="PANTHER" id="PTHR13939">
    <property type="entry name" value="NICOTINAMIDE-NUCLEOTIDE AMIDOHYDROLASE PNCC"/>
    <property type="match status" value="1"/>
</dbReference>
<dbReference type="SUPFAM" id="SSF53218">
    <property type="entry name" value="Molybdenum cofactor biosynthesis proteins"/>
    <property type="match status" value="1"/>
</dbReference>
<comment type="similarity">
    <text evidence="1">Belongs to the CinA family.</text>
</comment>
<organism evidence="3 4">
    <name type="scientific">Photobacterium ganghwense</name>
    <dbReference type="NCBI Taxonomy" id="320778"/>
    <lineage>
        <taxon>Bacteria</taxon>
        <taxon>Pseudomonadati</taxon>
        <taxon>Pseudomonadota</taxon>
        <taxon>Gammaproteobacteria</taxon>
        <taxon>Vibrionales</taxon>
        <taxon>Vibrionaceae</taxon>
        <taxon>Photobacterium</taxon>
    </lineage>
</organism>
<dbReference type="RefSeq" id="WP_047883336.1">
    <property type="nucleotide sequence ID" value="NZ_CP071325.1"/>
</dbReference>
<evidence type="ECO:0000256" key="1">
    <source>
        <dbReference type="HAMAP-Rule" id="MF_00226"/>
    </source>
</evidence>
<evidence type="ECO:0000259" key="2">
    <source>
        <dbReference type="SMART" id="SM00852"/>
    </source>
</evidence>
<accession>A0A0J1KAN0</accession>
<dbReference type="PATRIC" id="fig|320778.3.peg.222"/>
<dbReference type="STRING" id="320778.ABT57_01070"/>
<sequence length="415" mass="45511">MLQVVMISTGEEVLHGDITDTNAAWLSRLFFEQGFAMTRRTTVGDQLDMLVKEIEHCSLTADVVIVNGGLGPTTDDLTNQAAAIAANVGLELSDSWVAAMQAKYAELGREMPETNLKQAMLPEGAGILDNPIGTACGFAMRLNRAWLFFTPGVPSEFKKMAHEQILPRLKNRFPENLAKDCHRLYTFGLSESGIGQTLQSLPLPEEFELGYRSALPFIEVKVFCPRLHPQAGTVKQAISERLGENVVSMDQPLLALLEEKLAATSYSLALAEQGTGGFVVNWLQEQPTLQMRLKQSWVFGESSGPADADCDLSDGEPLLDVESMAQAAAVQSGAQLVLASGKIRDGKIAVALLTPDGIWSQEVTTKRRYNHQSFRHVISTLMLDMLRRWLNAQPVFGHSESLQRLGSKVLQQSAQ</sequence>
<evidence type="ECO:0000313" key="3">
    <source>
        <dbReference type="EMBL" id="KLV11377.1"/>
    </source>
</evidence>
<dbReference type="InterPro" id="IPR001453">
    <property type="entry name" value="MoaB/Mog_dom"/>
</dbReference>
<dbReference type="InterPro" id="IPR036425">
    <property type="entry name" value="MoaB/Mog-like_dom_sf"/>
</dbReference>
<keyword evidence="4" id="KW-1185">Reference proteome</keyword>
<dbReference type="CDD" id="cd00885">
    <property type="entry name" value="cinA"/>
    <property type="match status" value="1"/>
</dbReference>
<dbReference type="InterPro" id="IPR036653">
    <property type="entry name" value="CinA-like_C"/>
</dbReference>
<gene>
    <name evidence="3" type="ORF">ABT57_01070</name>
</gene>
<dbReference type="InterPro" id="IPR008135">
    <property type="entry name" value="Competence-induced_CinA"/>
</dbReference>
<dbReference type="Proteomes" id="UP000035909">
    <property type="component" value="Unassembled WGS sequence"/>
</dbReference>
<dbReference type="PANTHER" id="PTHR13939:SF0">
    <property type="entry name" value="NMN AMIDOHYDROLASE-LIKE PROTEIN YFAY"/>
    <property type="match status" value="1"/>
</dbReference>
<dbReference type="EMBL" id="LDOU01000002">
    <property type="protein sequence ID" value="KLV11377.1"/>
    <property type="molecule type" value="Genomic_DNA"/>
</dbReference>
<dbReference type="AlphaFoldDB" id="A0A0J1KAN0"/>
<dbReference type="HAMAP" id="MF_00226_B">
    <property type="entry name" value="CinA_B"/>
    <property type="match status" value="1"/>
</dbReference>
<comment type="caution">
    <text evidence="3">The sequence shown here is derived from an EMBL/GenBank/DDBJ whole genome shotgun (WGS) entry which is preliminary data.</text>
</comment>
<dbReference type="NCBIfam" id="TIGR00177">
    <property type="entry name" value="molyb_syn"/>
    <property type="match status" value="1"/>
</dbReference>
<evidence type="ECO:0000313" key="4">
    <source>
        <dbReference type="Proteomes" id="UP000035909"/>
    </source>
</evidence>
<proteinExistence type="inferred from homology"/>
<feature type="domain" description="MoaB/Mog" evidence="2">
    <location>
        <begin position="5"/>
        <end position="172"/>
    </location>
</feature>
<dbReference type="NCBIfam" id="TIGR00200">
    <property type="entry name" value="cinA_nterm"/>
    <property type="match status" value="1"/>
</dbReference>
<dbReference type="SMART" id="SM00852">
    <property type="entry name" value="MoCF_biosynth"/>
    <property type="match status" value="1"/>
</dbReference>
<dbReference type="OrthoDB" id="9801454at2"/>
<dbReference type="InterPro" id="IPR050101">
    <property type="entry name" value="CinA"/>
</dbReference>
<name>A0A0J1KAN0_9GAMM</name>
<dbReference type="SUPFAM" id="SSF142433">
    <property type="entry name" value="CinA-like"/>
    <property type="match status" value="1"/>
</dbReference>